<evidence type="ECO:0000259" key="3">
    <source>
        <dbReference type="Pfam" id="PF07859"/>
    </source>
</evidence>
<proteinExistence type="inferred from homology"/>
<dbReference type="GO" id="GO:0016787">
    <property type="term" value="F:hydrolase activity"/>
    <property type="evidence" value="ECO:0007669"/>
    <property type="project" value="UniProtKB-KW"/>
</dbReference>
<protein>
    <submittedName>
        <fullName evidence="4">Alpha/beta-hydrolase</fullName>
    </submittedName>
</protein>
<dbReference type="RefSeq" id="XP_025345084.1">
    <property type="nucleotide sequence ID" value="XM_025490530.1"/>
</dbReference>
<evidence type="ECO:0000256" key="1">
    <source>
        <dbReference type="ARBA" id="ARBA00010515"/>
    </source>
</evidence>
<dbReference type="Proteomes" id="UP000245942">
    <property type="component" value="Unassembled WGS sequence"/>
</dbReference>
<dbReference type="InterPro" id="IPR050300">
    <property type="entry name" value="GDXG_lipolytic_enzyme"/>
</dbReference>
<dbReference type="EMBL" id="KZ819339">
    <property type="protein sequence ID" value="PWN17924.1"/>
    <property type="molecule type" value="Genomic_DNA"/>
</dbReference>
<dbReference type="PANTHER" id="PTHR48081">
    <property type="entry name" value="AB HYDROLASE SUPERFAMILY PROTEIN C4A8.06C"/>
    <property type="match status" value="1"/>
</dbReference>
<gene>
    <name evidence="4" type="ORF">BCV69DRAFT_253637</name>
</gene>
<keyword evidence="2 4" id="KW-0378">Hydrolase</keyword>
<evidence type="ECO:0000313" key="4">
    <source>
        <dbReference type="EMBL" id="PWN17924.1"/>
    </source>
</evidence>
<feature type="domain" description="Alpha/beta hydrolase fold-3" evidence="3">
    <location>
        <begin position="34"/>
        <end position="137"/>
    </location>
</feature>
<evidence type="ECO:0000256" key="2">
    <source>
        <dbReference type="ARBA" id="ARBA00022801"/>
    </source>
</evidence>
<sequence length="289" mass="31490">MVERVSYGSHARQVIDLYSPTTPDAAAAAPLPLLVFLHGGAWRTGDIATHHDLAASLAKARVCCVALVEYRLSLPSAAPDQSGGFQNQHPAHIQDTHLALKLLLVSAPKGRYNLHRAVLVGHSIGAWLLCSLLLDCTAAFNIPRPSPPPLSSEELATIRQAVHAWVLVDGIYDIDDLLVEYPDYAGFVSQAFVPLGDPPLAKGGDERLRAVSIPAWPAAKEPAVARVILAHSKDDELLTFRQIRAATEYLRGILGREGIQEDHETLTGKHDDLLQTHLFRNWLESIVLS</sequence>
<comment type="similarity">
    <text evidence="1">Belongs to the 'GDXG' lipolytic enzyme family.</text>
</comment>
<evidence type="ECO:0000313" key="5">
    <source>
        <dbReference type="Proteomes" id="UP000245942"/>
    </source>
</evidence>
<dbReference type="InterPro" id="IPR013094">
    <property type="entry name" value="AB_hydrolase_3"/>
</dbReference>
<reference evidence="4 5" key="1">
    <citation type="journal article" date="2018" name="Mol. Biol. Evol.">
        <title>Broad Genomic Sampling Reveals a Smut Pathogenic Ancestry of the Fungal Clade Ustilaginomycotina.</title>
        <authorList>
            <person name="Kijpornyongpan T."/>
            <person name="Mondo S.J."/>
            <person name="Barry K."/>
            <person name="Sandor L."/>
            <person name="Lee J."/>
            <person name="Lipzen A."/>
            <person name="Pangilinan J."/>
            <person name="LaButti K."/>
            <person name="Hainaut M."/>
            <person name="Henrissat B."/>
            <person name="Grigoriev I.V."/>
            <person name="Spatafora J.W."/>
            <person name="Aime M.C."/>
        </authorList>
    </citation>
    <scope>NUCLEOTIDE SEQUENCE [LARGE SCALE GENOMIC DNA]</scope>
    <source>
        <strain evidence="4 5">MCA 4718</strain>
    </source>
</reference>
<keyword evidence="5" id="KW-1185">Reference proteome</keyword>
<dbReference type="PROSITE" id="PS01173">
    <property type="entry name" value="LIPASE_GDXG_HIS"/>
    <property type="match status" value="1"/>
</dbReference>
<accession>A0A316TZ10</accession>
<name>A0A316TZ10_9BASI</name>
<dbReference type="OrthoDB" id="6495301at2759"/>
<dbReference type="Gene3D" id="3.40.50.1820">
    <property type="entry name" value="alpha/beta hydrolase"/>
    <property type="match status" value="1"/>
</dbReference>
<dbReference type="STRING" id="1684307.A0A316TZ10"/>
<dbReference type="Pfam" id="PF07859">
    <property type="entry name" value="Abhydrolase_3"/>
    <property type="match status" value="1"/>
</dbReference>
<dbReference type="PANTHER" id="PTHR48081:SF33">
    <property type="entry name" value="KYNURENINE FORMAMIDASE"/>
    <property type="match status" value="1"/>
</dbReference>
<dbReference type="InterPro" id="IPR002168">
    <property type="entry name" value="Lipase_GDXG_HIS_AS"/>
</dbReference>
<dbReference type="InterPro" id="IPR029058">
    <property type="entry name" value="AB_hydrolase_fold"/>
</dbReference>
<dbReference type="SUPFAM" id="SSF53474">
    <property type="entry name" value="alpha/beta-Hydrolases"/>
    <property type="match status" value="1"/>
</dbReference>
<dbReference type="AlphaFoldDB" id="A0A316TZ10"/>
<dbReference type="GeneID" id="37012264"/>
<organism evidence="4 5">
    <name type="scientific">Pseudomicrostroma glucosiphilum</name>
    <dbReference type="NCBI Taxonomy" id="1684307"/>
    <lineage>
        <taxon>Eukaryota</taxon>
        <taxon>Fungi</taxon>
        <taxon>Dikarya</taxon>
        <taxon>Basidiomycota</taxon>
        <taxon>Ustilaginomycotina</taxon>
        <taxon>Exobasidiomycetes</taxon>
        <taxon>Microstromatales</taxon>
        <taxon>Microstromatales incertae sedis</taxon>
        <taxon>Pseudomicrostroma</taxon>
    </lineage>
</organism>